<comment type="caution">
    <text evidence="2">The sequence shown here is derived from an EMBL/GenBank/DDBJ whole genome shotgun (WGS) entry which is preliminary data.</text>
</comment>
<gene>
    <name evidence="2" type="ORF">TH4_18545</name>
</gene>
<proteinExistence type="predicted"/>
<organism evidence="2 3">
    <name type="scientific">Thalassospira tepidiphila MCCC 1A03514</name>
    <dbReference type="NCBI Taxonomy" id="1177930"/>
    <lineage>
        <taxon>Bacteria</taxon>
        <taxon>Pseudomonadati</taxon>
        <taxon>Pseudomonadota</taxon>
        <taxon>Alphaproteobacteria</taxon>
        <taxon>Rhodospirillales</taxon>
        <taxon>Thalassospiraceae</taxon>
        <taxon>Thalassospira</taxon>
    </lineage>
</organism>
<evidence type="ECO:0000313" key="2">
    <source>
        <dbReference type="EMBL" id="OAZ08056.1"/>
    </source>
</evidence>
<dbReference type="Gene3D" id="3.40.50.300">
    <property type="entry name" value="P-loop containing nucleotide triphosphate hydrolases"/>
    <property type="match status" value="1"/>
</dbReference>
<feature type="region of interest" description="Disordered" evidence="1">
    <location>
        <begin position="474"/>
        <end position="514"/>
    </location>
</feature>
<evidence type="ECO:0008006" key="4">
    <source>
        <dbReference type="Google" id="ProtNLM"/>
    </source>
</evidence>
<evidence type="ECO:0000313" key="3">
    <source>
        <dbReference type="Proteomes" id="UP000094009"/>
    </source>
</evidence>
<dbReference type="InterPro" id="IPR027417">
    <property type="entry name" value="P-loop_NTPase"/>
</dbReference>
<dbReference type="Proteomes" id="UP000094009">
    <property type="component" value="Unassembled WGS sequence"/>
</dbReference>
<dbReference type="EMBL" id="JPVZ01000011">
    <property type="protein sequence ID" value="OAZ08056.1"/>
    <property type="molecule type" value="Genomic_DNA"/>
</dbReference>
<dbReference type="Gene3D" id="3.30.420.240">
    <property type="match status" value="1"/>
</dbReference>
<dbReference type="AlphaFoldDB" id="A0A853KVS2"/>
<feature type="compositionally biased region" description="Basic and acidic residues" evidence="1">
    <location>
        <begin position="474"/>
        <end position="487"/>
    </location>
</feature>
<evidence type="ECO:0000256" key="1">
    <source>
        <dbReference type="SAM" id="MobiDB-lite"/>
    </source>
</evidence>
<feature type="region of interest" description="Disordered" evidence="1">
    <location>
        <begin position="303"/>
        <end position="328"/>
    </location>
</feature>
<reference evidence="2 3" key="1">
    <citation type="submission" date="2014-07" db="EMBL/GenBank/DDBJ databases">
        <title>Draft genome sequence of Thalassospira tepidiphila 1-1B.</title>
        <authorList>
            <person name="Lai Q."/>
            <person name="Shao Z."/>
        </authorList>
    </citation>
    <scope>NUCLEOTIDE SEQUENCE [LARGE SCALE GENOMIC DNA]</scope>
    <source>
        <strain evidence="2 3">MCCC 1A03514</strain>
    </source>
</reference>
<sequence>MTVGLTRAELKRRLSCLSSSQKMEMARKIANRLWMPHSVPQLMAMMTPAAQIGYGGAAGGGKTDTMLGLSFLEHQRSLILRREATQLNGLVERSVEIIRSDKFFNGSKNIWKLPDGKRIRFGGLPKADDWMKYQGQPNDLLAFDEAANFLESQVRNLMAWNRSASGHHCRLFLGFNPPTTAEGQWIVAFFAPWLDDGHRKPAEPGEIRFFAMIDGKEQEFETDEPIEVKRGEHIRVIRPRSRTFIPARVEDNSFLMDTGYADTLEALPEPLRSMMRDGAFGAGLDDDVWQVIPTEWIKQAQARWTEQKPSDAPMTTLGVDPSRGGRDETVMSPKYGVRYFGEQVVIPGTGAPDGQTVAGLCIANAQKGTRIGVDVIGIGASVYDHLKDLVGDRVEELNGASTRRSEGKTDKSGRLEFKNDRAYDHWMLREALDPKSGMELAIPPDRALAADLAAPRWKLSGGKIQIEEKADIKKRIGRSPDRGDALIDAHATTPVSVKPRSNTERAEMSYEPEY</sequence>
<accession>A0A853KVS2</accession>
<protein>
    <recommendedName>
        <fullName evidence="4">Terminase</fullName>
    </recommendedName>
</protein>
<name>A0A853KVS2_9PROT</name>